<keyword evidence="1" id="KW-0812">Transmembrane</keyword>
<name>A0A1Y3U9V3_9FIRM</name>
<evidence type="ECO:0000313" key="3">
    <source>
        <dbReference type="Proteomes" id="UP000195455"/>
    </source>
</evidence>
<dbReference type="Proteomes" id="UP000195455">
    <property type="component" value="Unassembled WGS sequence"/>
</dbReference>
<reference evidence="3" key="1">
    <citation type="submission" date="2017-04" db="EMBL/GenBank/DDBJ databases">
        <title>Function of individual gut microbiota members based on whole genome sequencing of pure cultures obtained from chicken caecum.</title>
        <authorList>
            <person name="Medvecky M."/>
            <person name="Cejkova D."/>
            <person name="Polansky O."/>
            <person name="Karasova D."/>
            <person name="Kubasova T."/>
            <person name="Cizek A."/>
            <person name="Rychlik I."/>
        </authorList>
    </citation>
    <scope>NUCLEOTIDE SEQUENCE [LARGE SCALE GENOMIC DNA]</scope>
    <source>
        <strain evidence="3">An75</strain>
    </source>
</reference>
<evidence type="ECO:0000256" key="1">
    <source>
        <dbReference type="SAM" id="Phobius"/>
    </source>
</evidence>
<feature type="transmembrane region" description="Helical" evidence="1">
    <location>
        <begin position="7"/>
        <end position="29"/>
    </location>
</feature>
<sequence>MKKQKELTMILGVIVLVFVLNFFVFRLAYLQEPIFLTHAYAFTAEESSHVGFYYITNADEKRQPLEITCPELGEDEIFEVIDTEQWQGHGMYTWNEMWVDFDVPDRVGDLSNVMLTQMQVKWSDGTETPVDIGEVRFLAAQEEQVLSWSGMGAGDTDASYSMEVPEDLTVTGIRMPMENHFSDLLLVKDGEGQPMTFPASYQQGDTLSLETELSLTEKDNRAHMVIDVVPVLEMETATGEKVCAYLYDSMKYTPDMNILEIYRILHMKGDM</sequence>
<proteinExistence type="predicted"/>
<accession>A0A1Y3U9V3</accession>
<dbReference type="EMBL" id="NFHM01000009">
    <property type="protein sequence ID" value="OUN43169.1"/>
    <property type="molecule type" value="Genomic_DNA"/>
</dbReference>
<organism evidence="2 3">
    <name type="scientific">Anaerotignum lactatifermentans</name>
    <dbReference type="NCBI Taxonomy" id="160404"/>
    <lineage>
        <taxon>Bacteria</taxon>
        <taxon>Bacillati</taxon>
        <taxon>Bacillota</taxon>
        <taxon>Clostridia</taxon>
        <taxon>Lachnospirales</taxon>
        <taxon>Anaerotignaceae</taxon>
        <taxon>Anaerotignum</taxon>
    </lineage>
</organism>
<gene>
    <name evidence="2" type="ORF">B5G26_07290</name>
</gene>
<evidence type="ECO:0000313" key="2">
    <source>
        <dbReference type="EMBL" id="OUN43169.1"/>
    </source>
</evidence>
<dbReference type="RefSeq" id="WP_087989239.1">
    <property type="nucleotide sequence ID" value="NZ_NFHM01000009.1"/>
</dbReference>
<comment type="caution">
    <text evidence="2">The sequence shown here is derived from an EMBL/GenBank/DDBJ whole genome shotgun (WGS) entry which is preliminary data.</text>
</comment>
<keyword evidence="1" id="KW-0472">Membrane</keyword>
<protein>
    <submittedName>
        <fullName evidence="2">Uncharacterized protein</fullName>
    </submittedName>
</protein>
<keyword evidence="1" id="KW-1133">Transmembrane helix</keyword>
<dbReference type="AlphaFoldDB" id="A0A1Y3U9V3"/>